<protein>
    <recommendedName>
        <fullName evidence="3">Lipoprotein</fullName>
    </recommendedName>
</protein>
<dbReference type="RefSeq" id="WP_207672507.1">
    <property type="nucleotide sequence ID" value="NZ_JAFREM010000008.1"/>
</dbReference>
<dbReference type="EMBL" id="JAFREM010000008">
    <property type="protein sequence ID" value="MBO1305569.1"/>
    <property type="molecule type" value="Genomic_DNA"/>
</dbReference>
<name>A0ABS3LAX3_9ENTE</name>
<evidence type="ECO:0008006" key="3">
    <source>
        <dbReference type="Google" id="ProtNLM"/>
    </source>
</evidence>
<reference evidence="1 2" key="1">
    <citation type="submission" date="2021-03" db="EMBL/GenBank/DDBJ databases">
        <title>Enterococcal diversity collection.</title>
        <authorList>
            <person name="Gilmore M.S."/>
            <person name="Schwartzman J."/>
            <person name="Van Tyne D."/>
            <person name="Martin M."/>
            <person name="Earl A.M."/>
            <person name="Manson A.L."/>
            <person name="Straub T."/>
            <person name="Salamzade R."/>
            <person name="Saavedra J."/>
            <person name="Lebreton F."/>
            <person name="Prichula J."/>
            <person name="Schaufler K."/>
            <person name="Gaca A."/>
            <person name="Sgardioli B."/>
            <person name="Wagenaar J."/>
            <person name="Strong T."/>
        </authorList>
    </citation>
    <scope>NUCLEOTIDE SEQUENCE [LARGE SCALE GENOMIC DNA]</scope>
    <source>
        <strain evidence="1 2">669A</strain>
    </source>
</reference>
<evidence type="ECO:0000313" key="1">
    <source>
        <dbReference type="EMBL" id="MBO1305569.1"/>
    </source>
</evidence>
<comment type="caution">
    <text evidence="1">The sequence shown here is derived from an EMBL/GenBank/DDBJ whole genome shotgun (WGS) entry which is preliminary data.</text>
</comment>
<evidence type="ECO:0000313" key="2">
    <source>
        <dbReference type="Proteomes" id="UP000664601"/>
    </source>
</evidence>
<dbReference type="Proteomes" id="UP000664601">
    <property type="component" value="Unassembled WGS sequence"/>
</dbReference>
<gene>
    <name evidence="1" type="ORF">JZO70_05325</name>
</gene>
<organism evidence="1 2">
    <name type="scientific">Candidatus Enterococcus moelleringii</name>
    <dbReference type="NCBI Taxonomy" id="2815325"/>
    <lineage>
        <taxon>Bacteria</taxon>
        <taxon>Bacillati</taxon>
        <taxon>Bacillota</taxon>
        <taxon>Bacilli</taxon>
        <taxon>Lactobacillales</taxon>
        <taxon>Enterococcaceae</taxon>
        <taxon>Enterococcus</taxon>
    </lineage>
</organism>
<keyword evidence="2" id="KW-1185">Reference proteome</keyword>
<accession>A0ABS3LAX3</accession>
<proteinExistence type="predicted"/>
<sequence length="152" mass="16460">MKKSLVLPLMIFGCLALNGCSKDQILGHYNQAIQLAGSTELTKNYQLTGQRETGIDDYTGTYTANYEDASTTEYIFGGTAIERAAGKDITITCTLTVTDGTAKVFWLSGSNEPIVLMEGSGTYIEELTLPDGGNYFGIEGEGFTGRVEMRIE</sequence>